<reference evidence="1 2" key="1">
    <citation type="submission" date="2019-05" db="EMBL/GenBank/DDBJ databases">
        <title>Genomic analysis of Lentibacillus sp. NKC220-2.</title>
        <authorList>
            <person name="Oh Y.J."/>
        </authorList>
    </citation>
    <scope>NUCLEOTIDE SEQUENCE [LARGE SCALE GENOMIC DNA]</scope>
    <source>
        <strain evidence="1 2">NKC220-2</strain>
    </source>
</reference>
<sequence>MTKKFLFFILLCIGVIILLVFKIGPSFEIGKHNSSNGNQESTTKSLNISNNDLYDLNYSLEAIRLLDALPSDKKDIIKKFKKINPNLSTDNLYNAWLYVNIANLLDIEPKHQRKVVGTVNEVQTSSGCFASNSKEEYSPKNKEQFILPTKMALDVYKSYGKPVPETAFKCLKETASELLNKQGKKSISYGDYLQLIKGVDNKFKNGFYFLSKKQYKKYLNKATQPLLNKQNSIKKLKVIMDIHSKFKNSEVNIDKNAVKEYIYSRQLQNGSFPIYDDKNNNADTLTTFYAVDIMKKKDIKVPKKIKLIKYLKDNVTAKLK</sequence>
<evidence type="ECO:0000313" key="2">
    <source>
        <dbReference type="Proteomes" id="UP000306980"/>
    </source>
</evidence>
<dbReference type="RefSeq" id="WP_138603002.1">
    <property type="nucleotide sequence ID" value="NZ_VCIA01000001.1"/>
</dbReference>
<proteinExistence type="predicted"/>
<comment type="caution">
    <text evidence="1">The sequence shown here is derived from an EMBL/GenBank/DDBJ whole genome shotgun (WGS) entry which is preliminary data.</text>
</comment>
<protein>
    <submittedName>
        <fullName evidence="1">Uncharacterized protein</fullName>
    </submittedName>
</protein>
<dbReference type="OrthoDB" id="10017939at2"/>
<name>A0A5S3QJJ9_9BACI</name>
<organism evidence="1 2">
    <name type="scientific">Lentibacillus cibarius</name>
    <dbReference type="NCBI Taxonomy" id="2583219"/>
    <lineage>
        <taxon>Bacteria</taxon>
        <taxon>Bacillati</taxon>
        <taxon>Bacillota</taxon>
        <taxon>Bacilli</taxon>
        <taxon>Bacillales</taxon>
        <taxon>Bacillaceae</taxon>
        <taxon>Lentibacillus</taxon>
    </lineage>
</organism>
<dbReference type="Proteomes" id="UP000306980">
    <property type="component" value="Unassembled WGS sequence"/>
</dbReference>
<dbReference type="EMBL" id="VCIA01000001">
    <property type="protein sequence ID" value="TMN22094.1"/>
    <property type="molecule type" value="Genomic_DNA"/>
</dbReference>
<dbReference type="AlphaFoldDB" id="A0A5S3QJJ9"/>
<evidence type="ECO:0000313" key="1">
    <source>
        <dbReference type="EMBL" id="TMN22094.1"/>
    </source>
</evidence>
<gene>
    <name evidence="1" type="ORF">FFL34_08130</name>
</gene>
<accession>A0A5S3QJJ9</accession>